<dbReference type="AlphaFoldDB" id="C4J6N3"/>
<reference evidence="2" key="1">
    <citation type="journal article" date="2009" name="PLoS Genet.">
        <title>Sequencing, mapping, and analysis of 27,455 maize full-length cDNAs.</title>
        <authorList>
            <person name="Soderlund C."/>
            <person name="Descour A."/>
            <person name="Kudrna D."/>
            <person name="Bomhoff M."/>
            <person name="Boyd L."/>
            <person name="Currie J."/>
            <person name="Angelova A."/>
            <person name="Collura K."/>
            <person name="Wissotski M."/>
            <person name="Ashley E."/>
            <person name="Morrow D."/>
            <person name="Fernandes J."/>
            <person name="Walbot V."/>
            <person name="Yu Y."/>
        </authorList>
    </citation>
    <scope>NUCLEOTIDE SEQUENCE</scope>
    <source>
        <strain evidence="2">B73</strain>
    </source>
</reference>
<feature type="compositionally biased region" description="Basic residues" evidence="1">
    <location>
        <begin position="155"/>
        <end position="165"/>
    </location>
</feature>
<evidence type="ECO:0000256" key="1">
    <source>
        <dbReference type="SAM" id="MobiDB-lite"/>
    </source>
</evidence>
<sequence>MKSVLVTPTAQVVPRSWLSLVMPAALNTRGLYSTTASMPDACWKKWMPMPERRMRRMAGVGDRMSSFHTRASSLSRFFGTATTSPSSSCGMPAAALMSASLSAASSGVSEVFPSTTLASARRPFMTSHRGDSGMPSTMRASTTDGAAPMPSITRQPRRSGRREKA</sequence>
<name>C4J6N3_MAIZE</name>
<accession>C4J6N3</accession>
<protein>
    <submittedName>
        <fullName evidence="2">Uncharacterized protein</fullName>
    </submittedName>
</protein>
<reference evidence="2" key="2">
    <citation type="submission" date="2012-06" db="EMBL/GenBank/DDBJ databases">
        <authorList>
            <person name="Yu Y."/>
            <person name="Currie J."/>
            <person name="Lomeli R."/>
            <person name="Angelova A."/>
            <person name="Collura K."/>
            <person name="Wissotski M."/>
            <person name="Campos D."/>
            <person name="Kudrna D."/>
            <person name="Golser W."/>
            <person name="Ashely E."/>
            <person name="Descour A."/>
            <person name="Fernandes J."/>
            <person name="Soderlund C."/>
            <person name="Walbot V."/>
        </authorList>
    </citation>
    <scope>NUCLEOTIDE SEQUENCE</scope>
    <source>
        <strain evidence="2">B73</strain>
    </source>
</reference>
<proteinExistence type="evidence at transcript level"/>
<feature type="compositionally biased region" description="Polar residues" evidence="1">
    <location>
        <begin position="134"/>
        <end position="144"/>
    </location>
</feature>
<organism evidence="2">
    <name type="scientific">Zea mays</name>
    <name type="common">Maize</name>
    <dbReference type="NCBI Taxonomy" id="4577"/>
    <lineage>
        <taxon>Eukaryota</taxon>
        <taxon>Viridiplantae</taxon>
        <taxon>Streptophyta</taxon>
        <taxon>Embryophyta</taxon>
        <taxon>Tracheophyta</taxon>
        <taxon>Spermatophyta</taxon>
        <taxon>Magnoliopsida</taxon>
        <taxon>Liliopsida</taxon>
        <taxon>Poales</taxon>
        <taxon>Poaceae</taxon>
        <taxon>PACMAD clade</taxon>
        <taxon>Panicoideae</taxon>
        <taxon>Andropogonodae</taxon>
        <taxon>Andropogoneae</taxon>
        <taxon>Tripsacinae</taxon>
        <taxon>Zea</taxon>
    </lineage>
</organism>
<feature type="region of interest" description="Disordered" evidence="1">
    <location>
        <begin position="122"/>
        <end position="165"/>
    </location>
</feature>
<dbReference type="EMBL" id="BT086480">
    <property type="protein sequence ID" value="ACR36833.1"/>
    <property type="molecule type" value="mRNA"/>
</dbReference>
<evidence type="ECO:0000313" key="2">
    <source>
        <dbReference type="EMBL" id="ACR36833.1"/>
    </source>
</evidence>